<geneLocation type="plasmid" evidence="7">
    <name>unnamed</name>
</geneLocation>
<dbReference type="GO" id="GO:0005737">
    <property type="term" value="C:cytoplasm"/>
    <property type="evidence" value="ECO:0007669"/>
    <property type="project" value="TreeGrafter"/>
</dbReference>
<dbReference type="GO" id="GO:0017000">
    <property type="term" value="P:antibiotic biosynthetic process"/>
    <property type="evidence" value="ECO:0007669"/>
    <property type="project" value="UniProtKB-ARBA"/>
</dbReference>
<keyword evidence="3" id="KW-0596">Phosphopantetheine</keyword>
<organism evidence="7">
    <name type="scientific">Streptomyces antibioticus</name>
    <dbReference type="NCBI Taxonomy" id="1890"/>
    <lineage>
        <taxon>Bacteria</taxon>
        <taxon>Bacillati</taxon>
        <taxon>Actinomycetota</taxon>
        <taxon>Actinomycetes</taxon>
        <taxon>Kitasatosporales</taxon>
        <taxon>Streptomycetaceae</taxon>
        <taxon>Streptomyces</taxon>
    </lineage>
</organism>
<name>H6ACZ2_STRAT</name>
<dbReference type="GO" id="GO:0043041">
    <property type="term" value="P:amino acid activation for nonribosomal peptide biosynthetic process"/>
    <property type="evidence" value="ECO:0007669"/>
    <property type="project" value="TreeGrafter"/>
</dbReference>
<evidence type="ECO:0000256" key="4">
    <source>
        <dbReference type="ARBA" id="ARBA00022553"/>
    </source>
</evidence>
<evidence type="ECO:0000259" key="6">
    <source>
        <dbReference type="PROSITE" id="PS50075"/>
    </source>
</evidence>
<dbReference type="FunFam" id="1.10.1200.10:FF:000016">
    <property type="entry name" value="Non-ribosomal peptide synthase"/>
    <property type="match status" value="1"/>
</dbReference>
<dbReference type="SUPFAM" id="SSF47336">
    <property type="entry name" value="ACP-like"/>
    <property type="match status" value="1"/>
</dbReference>
<dbReference type="Pfam" id="PF00550">
    <property type="entry name" value="PP-binding"/>
    <property type="match status" value="1"/>
</dbReference>
<dbReference type="InterPro" id="IPR009081">
    <property type="entry name" value="PP-bd_ACP"/>
</dbReference>
<evidence type="ECO:0000313" key="7">
    <source>
        <dbReference type="EMBL" id="AFB35634.1"/>
    </source>
</evidence>
<evidence type="ECO:0000256" key="5">
    <source>
        <dbReference type="SAM" id="MobiDB-lite"/>
    </source>
</evidence>
<feature type="compositionally biased region" description="Low complexity" evidence="5">
    <location>
        <begin position="98"/>
        <end position="115"/>
    </location>
</feature>
<dbReference type="GO" id="GO:0031177">
    <property type="term" value="F:phosphopantetheine binding"/>
    <property type="evidence" value="ECO:0007669"/>
    <property type="project" value="InterPro"/>
</dbReference>
<accession>H6ACZ2</accession>
<feature type="domain" description="Carrier" evidence="6">
    <location>
        <begin position="22"/>
        <end position="97"/>
    </location>
</feature>
<dbReference type="PANTHER" id="PTHR45527">
    <property type="entry name" value="NONRIBOSOMAL PEPTIDE SYNTHETASE"/>
    <property type="match status" value="1"/>
</dbReference>
<dbReference type="SMART" id="SM00823">
    <property type="entry name" value="PKS_PP"/>
    <property type="match status" value="1"/>
</dbReference>
<evidence type="ECO:0000256" key="3">
    <source>
        <dbReference type="ARBA" id="ARBA00022450"/>
    </source>
</evidence>
<dbReference type="PANTHER" id="PTHR45527:SF1">
    <property type="entry name" value="FATTY ACID SYNTHASE"/>
    <property type="match status" value="1"/>
</dbReference>
<dbReference type="InterPro" id="IPR020806">
    <property type="entry name" value="PKS_PP-bd"/>
</dbReference>
<feature type="compositionally biased region" description="Polar residues" evidence="5">
    <location>
        <begin position="1"/>
        <end position="13"/>
    </location>
</feature>
<feature type="region of interest" description="Disordered" evidence="5">
    <location>
        <begin position="1"/>
        <end position="28"/>
    </location>
</feature>
<keyword evidence="4" id="KW-0597">Phosphoprotein</keyword>
<feature type="region of interest" description="Disordered" evidence="5">
    <location>
        <begin position="93"/>
        <end position="135"/>
    </location>
</feature>
<dbReference type="GO" id="GO:0044550">
    <property type="term" value="P:secondary metabolite biosynthetic process"/>
    <property type="evidence" value="ECO:0007669"/>
    <property type="project" value="TreeGrafter"/>
</dbReference>
<sequence length="135" mass="14724">MDSQPEPQDSLTDLSGKESPRPSATDTERAIAEIWSEVLEERQVGPEDNFFDLGGHSVLLHLVQDRITEELGRKPSLVDLFTYTTVRALARHLDGDTAGPARSGSAAERAGGRARLQQRARRTRSAARDQGGTGE</sequence>
<dbReference type="AlphaFoldDB" id="H6ACZ2"/>
<dbReference type="EMBL" id="JF417969">
    <property type="protein sequence ID" value="AFB35634.1"/>
    <property type="molecule type" value="Genomic_DNA"/>
</dbReference>
<evidence type="ECO:0000256" key="1">
    <source>
        <dbReference type="ARBA" id="ARBA00001957"/>
    </source>
</evidence>
<dbReference type="GO" id="GO:0072330">
    <property type="term" value="P:monocarboxylic acid biosynthetic process"/>
    <property type="evidence" value="ECO:0007669"/>
    <property type="project" value="UniProtKB-ARBA"/>
</dbReference>
<protein>
    <submittedName>
        <fullName evidence="7">EsmB3</fullName>
    </submittedName>
</protein>
<feature type="compositionally biased region" description="Basic residues" evidence="5">
    <location>
        <begin position="116"/>
        <end position="125"/>
    </location>
</feature>
<comment type="similarity">
    <text evidence="2">Belongs to the ATP-dependent AMP-binding enzyme family.</text>
</comment>
<keyword evidence="7" id="KW-0614">Plasmid</keyword>
<dbReference type="Gene3D" id="1.10.1200.10">
    <property type="entry name" value="ACP-like"/>
    <property type="match status" value="1"/>
</dbReference>
<dbReference type="PROSITE" id="PS50075">
    <property type="entry name" value="CARRIER"/>
    <property type="match status" value="1"/>
</dbReference>
<proteinExistence type="inferred from homology"/>
<feature type="compositionally biased region" description="Basic and acidic residues" evidence="5">
    <location>
        <begin position="15"/>
        <end position="28"/>
    </location>
</feature>
<reference evidence="7" key="1">
    <citation type="submission" date="2011-02" db="EMBL/GenBank/DDBJ databases">
        <title>Insights into a plasmid-borne gene cluster for the biosynthesis of saphenamycin and esmeraldins.</title>
        <authorList>
            <person name="Rui Z."/>
            <person name="Ye M."/>
            <person name="Wang S."/>
            <person name="Fujikawa K."/>
            <person name="Akerele B."/>
            <person name="Aung M."/>
            <person name="Floss H.G."/>
            <person name="Yu T.-W."/>
        </authorList>
    </citation>
    <scope>NUCLEOTIDE SEQUENCE</scope>
    <source>
        <strain evidence="7">Tu 2706</strain>
        <plasmid evidence="7">unnamed</plasmid>
    </source>
</reference>
<comment type="cofactor">
    <cofactor evidence="1">
        <name>pantetheine 4'-phosphate</name>
        <dbReference type="ChEBI" id="CHEBI:47942"/>
    </cofactor>
</comment>
<dbReference type="InterPro" id="IPR036736">
    <property type="entry name" value="ACP-like_sf"/>
</dbReference>
<evidence type="ECO:0000256" key="2">
    <source>
        <dbReference type="ARBA" id="ARBA00006432"/>
    </source>
</evidence>
<gene>
    <name evidence="7" type="primary">esmB3</name>
</gene>